<accession>A3U0G9</accession>
<feature type="domain" description="Glycosyl transferase family 1" evidence="1">
    <location>
        <begin position="245"/>
        <end position="331"/>
    </location>
</feature>
<keyword evidence="4" id="KW-1185">Reference proteome</keyword>
<dbReference type="HOGENOM" id="CLU_775479_0_0_5"/>
<evidence type="ECO:0000259" key="1">
    <source>
        <dbReference type="Pfam" id="PF00534"/>
    </source>
</evidence>
<name>A3U0G9_PSEBH</name>
<dbReference type="Pfam" id="PF00534">
    <property type="entry name" value="Glycos_transf_1"/>
    <property type="match status" value="1"/>
</dbReference>
<dbReference type="OrthoDB" id="7847955at2"/>
<dbReference type="Pfam" id="PF13439">
    <property type="entry name" value="Glyco_transf_4"/>
    <property type="match status" value="1"/>
</dbReference>
<dbReference type="InterPro" id="IPR001296">
    <property type="entry name" value="Glyco_trans_1"/>
</dbReference>
<dbReference type="EMBL" id="AAMO01000008">
    <property type="protein sequence ID" value="EAQ02260.1"/>
    <property type="molecule type" value="Genomic_DNA"/>
</dbReference>
<dbReference type="Gene3D" id="3.40.50.2000">
    <property type="entry name" value="Glycogen Phosphorylase B"/>
    <property type="match status" value="2"/>
</dbReference>
<dbReference type="SUPFAM" id="SSF53756">
    <property type="entry name" value="UDP-Glycosyltransferase/glycogen phosphorylase"/>
    <property type="match status" value="1"/>
</dbReference>
<keyword evidence="3" id="KW-0808">Transferase</keyword>
<reference evidence="3 4" key="1">
    <citation type="journal article" date="2010" name="J. Bacteriol.">
        <title>Genome sequences of Oceanicola granulosus HTCC2516(T) and Oceanicola batsensis HTCC2597(TDelta).</title>
        <authorList>
            <person name="Thrash J.C."/>
            <person name="Cho J.C."/>
            <person name="Vergin K.L."/>
            <person name="Giovannoni S.J."/>
        </authorList>
    </citation>
    <scope>NUCLEOTIDE SEQUENCE [LARGE SCALE GENOMIC DNA]</scope>
    <source>
        <strain evidence="4">ATCC BAA-863 / DSM 15984 / KCTC 12145 / HTCC2597</strain>
    </source>
</reference>
<dbReference type="RefSeq" id="WP_009803802.1">
    <property type="nucleotide sequence ID" value="NZ_AAMO01000008.1"/>
</dbReference>
<dbReference type="Proteomes" id="UP000004318">
    <property type="component" value="Unassembled WGS sequence"/>
</dbReference>
<dbReference type="AlphaFoldDB" id="A3U0G9"/>
<feature type="domain" description="Glycosyltransferase subfamily 4-like N-terminal" evidence="2">
    <location>
        <begin position="12"/>
        <end position="175"/>
    </location>
</feature>
<gene>
    <name evidence="3" type="ORF">OB2597_19296</name>
</gene>
<dbReference type="STRING" id="252305.OB2597_19296"/>
<organism evidence="3 4">
    <name type="scientific">Pseudooceanicola batsensis (strain ATCC BAA-863 / DSM 15984 / KCTC 12145 / HTCC2597)</name>
    <name type="common">Oceanicola batsensis</name>
    <dbReference type="NCBI Taxonomy" id="252305"/>
    <lineage>
        <taxon>Bacteria</taxon>
        <taxon>Pseudomonadati</taxon>
        <taxon>Pseudomonadota</taxon>
        <taxon>Alphaproteobacteria</taxon>
        <taxon>Rhodobacterales</taxon>
        <taxon>Paracoccaceae</taxon>
        <taxon>Pseudooceanicola</taxon>
    </lineage>
</organism>
<dbReference type="InterPro" id="IPR028098">
    <property type="entry name" value="Glyco_trans_4-like_N"/>
</dbReference>
<dbReference type="GO" id="GO:0016757">
    <property type="term" value="F:glycosyltransferase activity"/>
    <property type="evidence" value="ECO:0007669"/>
    <property type="project" value="InterPro"/>
</dbReference>
<protein>
    <submittedName>
        <fullName evidence="3">Putative glycosyltransferase protein</fullName>
    </submittedName>
</protein>
<proteinExistence type="predicted"/>
<dbReference type="PANTHER" id="PTHR46401:SF8">
    <property type="entry name" value="BLL6006 PROTEIN"/>
    <property type="match status" value="1"/>
</dbReference>
<sequence>MSLRILMTLDAVGGVWRYAVDLAAALAEEGCEIVFAGFGPEPDTTQRDEARGIGPLEWGAAPLDWLASGPGDLDGAPGWLMQVAERHGVDVLHLNQPTLAAGLRGRTPCVAVTHSCLATWFGTMEGGAVPGPLRWQVEMTRAGLANAHHAIAPSAAHAALVRRVYGLADVATVRNASRSPLLSPGDGDGHVTAAGRWWDRAKNGFVLDRAAALTDAPFVLIGSADGPDGQRFAPAHLPPPRALPHGETTERIGAASLFVSPSLYEPFGLAALEAARAGRPLLLADIPVYRELWEGAARFFDPQNPADLAQTVDALLDAPDDRLALGAAAQRRALRYGLAEQAGAMLEIYKEATARAPLDMVP</sequence>
<dbReference type="PANTHER" id="PTHR46401">
    <property type="entry name" value="GLYCOSYLTRANSFERASE WBBK-RELATED"/>
    <property type="match status" value="1"/>
</dbReference>
<evidence type="ECO:0000259" key="2">
    <source>
        <dbReference type="Pfam" id="PF13439"/>
    </source>
</evidence>
<evidence type="ECO:0000313" key="3">
    <source>
        <dbReference type="EMBL" id="EAQ02260.1"/>
    </source>
</evidence>
<dbReference type="CDD" id="cd03801">
    <property type="entry name" value="GT4_PimA-like"/>
    <property type="match status" value="1"/>
</dbReference>
<comment type="caution">
    <text evidence="3">The sequence shown here is derived from an EMBL/GenBank/DDBJ whole genome shotgun (WGS) entry which is preliminary data.</text>
</comment>
<evidence type="ECO:0000313" key="4">
    <source>
        <dbReference type="Proteomes" id="UP000004318"/>
    </source>
</evidence>